<evidence type="ECO:0000259" key="2">
    <source>
        <dbReference type="Pfam" id="PF00296"/>
    </source>
</evidence>
<gene>
    <name evidence="3" type="ORF">AB0887_26375</name>
</gene>
<reference evidence="3 4" key="1">
    <citation type="submission" date="2024-06" db="EMBL/GenBank/DDBJ databases">
        <title>The Natural Products Discovery Center: Release of the First 8490 Sequenced Strains for Exploring Actinobacteria Biosynthetic Diversity.</title>
        <authorList>
            <person name="Kalkreuter E."/>
            <person name="Kautsar S.A."/>
            <person name="Yang D."/>
            <person name="Bader C.D."/>
            <person name="Teijaro C.N."/>
            <person name="Fluegel L."/>
            <person name="Davis C.M."/>
            <person name="Simpson J.R."/>
            <person name="Lauterbach L."/>
            <person name="Steele A.D."/>
            <person name="Gui C."/>
            <person name="Meng S."/>
            <person name="Li G."/>
            <person name="Viehrig K."/>
            <person name="Ye F."/>
            <person name="Su P."/>
            <person name="Kiefer A.F."/>
            <person name="Nichols A."/>
            <person name="Cepeda A.J."/>
            <person name="Yan W."/>
            <person name="Fan B."/>
            <person name="Jiang Y."/>
            <person name="Adhikari A."/>
            <person name="Zheng C.-J."/>
            <person name="Schuster L."/>
            <person name="Cowan T.M."/>
            <person name="Smanski M.J."/>
            <person name="Chevrette M.G."/>
            <person name="De Carvalho L.P.S."/>
            <person name="Shen B."/>
        </authorList>
    </citation>
    <scope>NUCLEOTIDE SEQUENCE [LARGE SCALE GENOMIC DNA]</scope>
    <source>
        <strain evidence="3 4">NPDC047833</strain>
    </source>
</reference>
<dbReference type="Gene3D" id="3.20.20.30">
    <property type="entry name" value="Luciferase-like domain"/>
    <property type="match status" value="1"/>
</dbReference>
<dbReference type="InterPro" id="IPR036661">
    <property type="entry name" value="Luciferase-like_sf"/>
</dbReference>
<dbReference type="Pfam" id="PF00296">
    <property type="entry name" value="Bac_luciferase"/>
    <property type="match status" value="1"/>
</dbReference>
<keyword evidence="4" id="KW-1185">Reference proteome</keyword>
<dbReference type="InterPro" id="IPR011251">
    <property type="entry name" value="Luciferase-like_dom"/>
</dbReference>
<feature type="domain" description="Luciferase-like" evidence="2">
    <location>
        <begin position="15"/>
        <end position="52"/>
    </location>
</feature>
<protein>
    <submittedName>
        <fullName evidence="3">LLM class flavin-dependent oxidoreductase</fullName>
    </submittedName>
</protein>
<accession>A0ABV3M493</accession>
<evidence type="ECO:0000313" key="3">
    <source>
        <dbReference type="EMBL" id="MEW2365462.1"/>
    </source>
</evidence>
<proteinExistence type="predicted"/>
<evidence type="ECO:0000256" key="1">
    <source>
        <dbReference type="SAM" id="MobiDB-lite"/>
    </source>
</evidence>
<evidence type="ECO:0000313" key="4">
    <source>
        <dbReference type="Proteomes" id="UP001553843"/>
    </source>
</evidence>
<dbReference type="Proteomes" id="UP001553843">
    <property type="component" value="Unassembled WGS sequence"/>
</dbReference>
<dbReference type="EMBL" id="JBEYRS010000012">
    <property type="protein sequence ID" value="MEW2365462.1"/>
    <property type="molecule type" value="Genomic_DNA"/>
</dbReference>
<feature type="region of interest" description="Disordered" evidence="1">
    <location>
        <begin position="34"/>
        <end position="54"/>
    </location>
</feature>
<dbReference type="SUPFAM" id="SSF51679">
    <property type="entry name" value="Bacterial luciferase-like"/>
    <property type="match status" value="1"/>
</dbReference>
<comment type="caution">
    <text evidence="3">The sequence shown here is derived from an EMBL/GenBank/DDBJ whole genome shotgun (WGS) entry which is preliminary data.</text>
</comment>
<sequence>MPRPGDLPDLGRRKYPARVVERAAMLDLLSRGRLDLGAGRGGTEQETSLCGVER</sequence>
<organism evidence="3 4">
    <name type="scientific">Streptomyces huasconensis</name>
    <dbReference type="NCBI Taxonomy" id="1854574"/>
    <lineage>
        <taxon>Bacteria</taxon>
        <taxon>Bacillati</taxon>
        <taxon>Actinomycetota</taxon>
        <taxon>Actinomycetes</taxon>
        <taxon>Kitasatosporales</taxon>
        <taxon>Streptomycetaceae</taxon>
        <taxon>Streptomyces</taxon>
    </lineage>
</organism>
<name>A0ABV3M493_9ACTN</name>